<comment type="caution">
    <text evidence="1">The sequence shown here is derived from an EMBL/GenBank/DDBJ whole genome shotgun (WGS) entry which is preliminary data.</text>
</comment>
<keyword evidence="2" id="KW-1185">Reference proteome</keyword>
<dbReference type="EMBL" id="SMGD01000014">
    <property type="protein sequence ID" value="TCK47364.1"/>
    <property type="molecule type" value="Genomic_DNA"/>
</dbReference>
<organism evidence="1 2">
    <name type="scientific">Celerinatantimonas diazotrophica</name>
    <dbReference type="NCBI Taxonomy" id="412034"/>
    <lineage>
        <taxon>Bacteria</taxon>
        <taxon>Pseudomonadati</taxon>
        <taxon>Pseudomonadota</taxon>
        <taxon>Gammaproteobacteria</taxon>
        <taxon>Celerinatantimonadaceae</taxon>
        <taxon>Celerinatantimonas</taxon>
    </lineage>
</organism>
<evidence type="ECO:0000313" key="2">
    <source>
        <dbReference type="Proteomes" id="UP000295565"/>
    </source>
</evidence>
<dbReference type="AlphaFoldDB" id="A0A4R1JA68"/>
<proteinExistence type="predicted"/>
<sequence>MLQTEYQFTLPRGYVDPHGNLHREVTMRLATAGDEIQPMRDPRVQQNPSYLSVILLSRVLVRLGTLDTINTQIIESLFSADFAFLQDVYNRINHKDGLSMKVQCPKCQHEFDTELSFEGE</sequence>
<dbReference type="OrthoDB" id="283948at2"/>
<protein>
    <recommendedName>
        <fullName evidence="3">Tail assembly chaperone E/41/14-like protein</fullName>
    </recommendedName>
</protein>
<dbReference type="RefSeq" id="WP_131913186.1">
    <property type="nucleotide sequence ID" value="NZ_OU594967.1"/>
</dbReference>
<dbReference type="Proteomes" id="UP000295565">
    <property type="component" value="Unassembled WGS sequence"/>
</dbReference>
<evidence type="ECO:0000313" key="1">
    <source>
        <dbReference type="EMBL" id="TCK47364.1"/>
    </source>
</evidence>
<evidence type="ECO:0008006" key="3">
    <source>
        <dbReference type="Google" id="ProtNLM"/>
    </source>
</evidence>
<reference evidence="1 2" key="1">
    <citation type="submission" date="2019-03" db="EMBL/GenBank/DDBJ databases">
        <title>Genomic Encyclopedia of Type Strains, Phase IV (KMG-IV): sequencing the most valuable type-strain genomes for metagenomic binning, comparative biology and taxonomic classification.</title>
        <authorList>
            <person name="Goeker M."/>
        </authorList>
    </citation>
    <scope>NUCLEOTIDE SEQUENCE [LARGE SCALE GENOMIC DNA]</scope>
    <source>
        <strain evidence="1 2">DSM 18577</strain>
    </source>
</reference>
<name>A0A4R1JA68_9GAMM</name>
<accession>A0A4R1JA68</accession>
<gene>
    <name evidence="1" type="ORF">EV690_2386</name>
</gene>